<organism evidence="7">
    <name type="scientific">Thelazia callipaeda</name>
    <name type="common">Oriental eyeworm</name>
    <name type="synonym">Parasitic nematode</name>
    <dbReference type="NCBI Taxonomy" id="103827"/>
    <lineage>
        <taxon>Eukaryota</taxon>
        <taxon>Metazoa</taxon>
        <taxon>Ecdysozoa</taxon>
        <taxon>Nematoda</taxon>
        <taxon>Chromadorea</taxon>
        <taxon>Rhabditida</taxon>
        <taxon>Spirurina</taxon>
        <taxon>Spiruromorpha</taxon>
        <taxon>Thelazioidea</taxon>
        <taxon>Thelaziidae</taxon>
        <taxon>Thelazia</taxon>
    </lineage>
</organism>
<reference evidence="5 6" key="2">
    <citation type="submission" date="2018-11" db="EMBL/GenBank/DDBJ databases">
        <authorList>
            <consortium name="Pathogen Informatics"/>
        </authorList>
    </citation>
    <scope>NUCLEOTIDE SEQUENCE [LARGE SCALE GENOMIC DNA]</scope>
</reference>
<dbReference type="AlphaFoldDB" id="A0A0N5D1G4"/>
<evidence type="ECO:0000256" key="4">
    <source>
        <dbReference type="ARBA" id="ARBA00022729"/>
    </source>
</evidence>
<sequence length="169" mass="20099">MSLNVVFAFVNRNQSVEIRGKFICGSEVIHRAAVEVWKDDKSVWKSAFYILMQKRDSMDTYLARTNTNEFGEFVIAATYQQHLVIKPYLYVYHRCEIEKYSISEYRPEFKLWRTFVIKVPERYVNTGNRALRVLDLGVYNLQFQFLVKFSDTKEHQLRDCCITKLTIDN</sequence>
<protein>
    <submittedName>
        <fullName evidence="7">Transthyretin-like family protein</fullName>
    </submittedName>
</protein>
<dbReference type="InterPro" id="IPR038479">
    <property type="entry name" value="Transthyretin-like_sf"/>
</dbReference>
<comment type="subcellular location">
    <subcellularLocation>
        <location evidence="1">Secreted</location>
    </subcellularLocation>
</comment>
<gene>
    <name evidence="5" type="ORF">TCLT_LOCUS6678</name>
</gene>
<dbReference type="EMBL" id="UYYF01004435">
    <property type="protein sequence ID" value="VDN04053.1"/>
    <property type="molecule type" value="Genomic_DNA"/>
</dbReference>
<evidence type="ECO:0000256" key="1">
    <source>
        <dbReference type="ARBA" id="ARBA00004613"/>
    </source>
</evidence>
<dbReference type="Gene3D" id="2.60.40.3330">
    <property type="match status" value="1"/>
</dbReference>
<evidence type="ECO:0000313" key="6">
    <source>
        <dbReference type="Proteomes" id="UP000276776"/>
    </source>
</evidence>
<accession>A0A0N5D1G4</accession>
<keyword evidence="3" id="KW-0964">Secreted</keyword>
<evidence type="ECO:0000313" key="5">
    <source>
        <dbReference type="EMBL" id="VDN04053.1"/>
    </source>
</evidence>
<dbReference type="InterPro" id="IPR001534">
    <property type="entry name" value="Transthyretin-like"/>
</dbReference>
<reference evidence="7" key="1">
    <citation type="submission" date="2017-02" db="UniProtKB">
        <authorList>
            <consortium name="WormBaseParasite"/>
        </authorList>
    </citation>
    <scope>IDENTIFICATION</scope>
</reference>
<keyword evidence="6" id="KW-1185">Reference proteome</keyword>
<proteinExistence type="inferred from homology"/>
<dbReference type="Proteomes" id="UP000276776">
    <property type="component" value="Unassembled WGS sequence"/>
</dbReference>
<keyword evidence="4" id="KW-0732">Signal</keyword>
<evidence type="ECO:0000256" key="2">
    <source>
        <dbReference type="ARBA" id="ARBA00010112"/>
    </source>
</evidence>
<evidence type="ECO:0000313" key="7">
    <source>
        <dbReference type="WBParaSite" id="TCLT_0000668901-mRNA-1"/>
    </source>
</evidence>
<dbReference type="WBParaSite" id="TCLT_0000668901-mRNA-1">
    <property type="protein sequence ID" value="TCLT_0000668901-mRNA-1"/>
    <property type="gene ID" value="TCLT_0000668901"/>
</dbReference>
<dbReference type="GO" id="GO:0009986">
    <property type="term" value="C:cell surface"/>
    <property type="evidence" value="ECO:0007669"/>
    <property type="project" value="InterPro"/>
</dbReference>
<dbReference type="OrthoDB" id="5826973at2759"/>
<comment type="similarity">
    <text evidence="2">Belongs to the nematode transthyretin-like family.</text>
</comment>
<name>A0A0N5D1G4_THECL</name>
<dbReference type="GO" id="GO:0005576">
    <property type="term" value="C:extracellular region"/>
    <property type="evidence" value="ECO:0007669"/>
    <property type="project" value="UniProtKB-SubCell"/>
</dbReference>
<dbReference type="Pfam" id="PF01060">
    <property type="entry name" value="TTR-52"/>
    <property type="match status" value="1"/>
</dbReference>
<evidence type="ECO:0000256" key="3">
    <source>
        <dbReference type="ARBA" id="ARBA00022525"/>
    </source>
</evidence>
<dbReference type="OMA" id="FKLWRTF"/>
<dbReference type="PANTHER" id="PTHR21700">
    <property type="entry name" value="TRANSTHYRETIN-LIKE FAMILY PROTEIN-RELATED"/>
    <property type="match status" value="1"/>
</dbReference>